<feature type="transmembrane region" description="Helical" evidence="8">
    <location>
        <begin position="30"/>
        <end position="48"/>
    </location>
</feature>
<dbReference type="PANTHER" id="PTHR42751">
    <property type="entry name" value="SODIUM/HYDROGEN EXCHANGER FAMILY/TRKA DOMAIN PROTEIN"/>
    <property type="match status" value="1"/>
</dbReference>
<evidence type="ECO:0000259" key="9">
    <source>
        <dbReference type="Pfam" id="PF00999"/>
    </source>
</evidence>
<accession>A0ABR5A0C9</accession>
<feature type="transmembrane region" description="Helical" evidence="8">
    <location>
        <begin position="92"/>
        <end position="113"/>
    </location>
</feature>
<keyword evidence="11" id="KW-1185">Reference proteome</keyword>
<proteinExistence type="inferred from homology"/>
<evidence type="ECO:0000256" key="7">
    <source>
        <dbReference type="SAM" id="MobiDB-lite"/>
    </source>
</evidence>
<reference evidence="10 11" key="1">
    <citation type="submission" date="2014-12" db="EMBL/GenBank/DDBJ databases">
        <title>Draft genome sequence of Cohnella kolymensis strain B-2846.</title>
        <authorList>
            <person name="Karlyshev A.V."/>
            <person name="Kudryashova E.B."/>
        </authorList>
    </citation>
    <scope>NUCLEOTIDE SEQUENCE [LARGE SCALE GENOMIC DNA]</scope>
    <source>
        <strain evidence="10 11">VKM B-2846</strain>
    </source>
</reference>
<evidence type="ECO:0000313" key="11">
    <source>
        <dbReference type="Proteomes" id="UP000054526"/>
    </source>
</evidence>
<keyword evidence="5 8" id="KW-1133">Transmembrane helix</keyword>
<keyword evidence="3" id="KW-0813">Transport</keyword>
<feature type="region of interest" description="Disordered" evidence="7">
    <location>
        <begin position="403"/>
        <end position="422"/>
    </location>
</feature>
<sequence length="422" mass="45440">MDHIVLQVGLAITLIAAVGLLSTKIRTSVIPFYILIGMAVGPHAPHFGYFDLTFIESAPIIEFMGRIGVLFLLFYLGLEFSVGRLIKSGRSIAVGGTIYIMLNFTLGVLYGWITGFEFLEILIVAGITTISSSAIVAKVLVDLKRTANPETEMILGIIMFEDVFLAVYISVVSGLVLSGSTTLGGVLLSAGVALGYMLLLIIVGRKIVPYLNRLLNIRSHEIFTLVVFSILFLIAGFSETIHVAEAIGALLVGLVLAETEHQNRIERLVIPFRDFFGAIFFFSFGLSIDPYTLGQAAWLSIGAAIVTLIGNLAAGMWAGRTAGLSPKASANIGLTIVSRGEFSIIMANLGRAGGLAAILQPFSALYVLILAILGPLLTKESKAIYKLVDKVFKFKKPSGRREEVKAQAKEVPSSRQIEDSNP</sequence>
<dbReference type="InterPro" id="IPR006153">
    <property type="entry name" value="Cation/H_exchanger_TM"/>
</dbReference>
<dbReference type="Proteomes" id="UP000054526">
    <property type="component" value="Unassembled WGS sequence"/>
</dbReference>
<feature type="transmembrane region" description="Helical" evidence="8">
    <location>
        <begin position="269"/>
        <end position="286"/>
    </location>
</feature>
<feature type="transmembrane region" description="Helical" evidence="8">
    <location>
        <begin position="298"/>
        <end position="318"/>
    </location>
</feature>
<feature type="compositionally biased region" description="Polar residues" evidence="7">
    <location>
        <begin position="413"/>
        <end position="422"/>
    </location>
</feature>
<dbReference type="Pfam" id="PF00999">
    <property type="entry name" value="Na_H_Exchanger"/>
    <property type="match status" value="1"/>
</dbReference>
<feature type="transmembrane region" description="Helical" evidence="8">
    <location>
        <begin position="215"/>
        <end position="235"/>
    </location>
</feature>
<feature type="transmembrane region" description="Helical" evidence="8">
    <location>
        <begin position="119"/>
        <end position="141"/>
    </location>
</feature>
<dbReference type="Gene3D" id="1.20.1530.20">
    <property type="match status" value="1"/>
</dbReference>
<gene>
    <name evidence="10" type="ORF">SD71_18770</name>
</gene>
<dbReference type="RefSeq" id="WP_041066683.1">
    <property type="nucleotide sequence ID" value="NZ_JXAL01000029.1"/>
</dbReference>
<dbReference type="EMBL" id="JXAL01000029">
    <property type="protein sequence ID" value="KIL34532.1"/>
    <property type="molecule type" value="Genomic_DNA"/>
</dbReference>
<feature type="transmembrane region" description="Helical" evidence="8">
    <location>
        <begin position="355"/>
        <end position="377"/>
    </location>
</feature>
<evidence type="ECO:0000256" key="1">
    <source>
        <dbReference type="ARBA" id="ARBA00004141"/>
    </source>
</evidence>
<evidence type="ECO:0000313" key="10">
    <source>
        <dbReference type="EMBL" id="KIL34532.1"/>
    </source>
</evidence>
<evidence type="ECO:0000256" key="3">
    <source>
        <dbReference type="ARBA" id="ARBA00022448"/>
    </source>
</evidence>
<name>A0ABR5A0C9_9BACL</name>
<dbReference type="InterPro" id="IPR038770">
    <property type="entry name" value="Na+/solute_symporter_sf"/>
</dbReference>
<evidence type="ECO:0000256" key="2">
    <source>
        <dbReference type="ARBA" id="ARBA00005551"/>
    </source>
</evidence>
<evidence type="ECO:0000256" key="5">
    <source>
        <dbReference type="ARBA" id="ARBA00022989"/>
    </source>
</evidence>
<evidence type="ECO:0000256" key="8">
    <source>
        <dbReference type="SAM" id="Phobius"/>
    </source>
</evidence>
<keyword evidence="4 8" id="KW-0812">Transmembrane</keyword>
<feature type="domain" description="Cation/H+ exchanger transmembrane" evidence="9">
    <location>
        <begin position="12"/>
        <end position="378"/>
    </location>
</feature>
<evidence type="ECO:0000256" key="6">
    <source>
        <dbReference type="ARBA" id="ARBA00023136"/>
    </source>
</evidence>
<feature type="transmembrane region" description="Helical" evidence="8">
    <location>
        <begin position="6"/>
        <end position="23"/>
    </location>
</feature>
<feature type="transmembrane region" description="Helical" evidence="8">
    <location>
        <begin position="60"/>
        <end position="80"/>
    </location>
</feature>
<feature type="transmembrane region" description="Helical" evidence="8">
    <location>
        <begin position="183"/>
        <end position="203"/>
    </location>
</feature>
<comment type="similarity">
    <text evidence="2">Belongs to the monovalent cation:proton antiporter 2 (CPA2) transporter (TC 2.A.37) family.</text>
</comment>
<feature type="transmembrane region" description="Helical" evidence="8">
    <location>
        <begin position="153"/>
        <end position="177"/>
    </location>
</feature>
<comment type="subcellular location">
    <subcellularLocation>
        <location evidence="1">Membrane</location>
        <topology evidence="1">Multi-pass membrane protein</topology>
    </subcellularLocation>
</comment>
<organism evidence="10 11">
    <name type="scientific">Cohnella kolymensis</name>
    <dbReference type="NCBI Taxonomy" id="1590652"/>
    <lineage>
        <taxon>Bacteria</taxon>
        <taxon>Bacillati</taxon>
        <taxon>Bacillota</taxon>
        <taxon>Bacilli</taxon>
        <taxon>Bacillales</taxon>
        <taxon>Paenibacillaceae</taxon>
        <taxon>Cohnella</taxon>
    </lineage>
</organism>
<comment type="caution">
    <text evidence="10">The sequence shown here is derived from an EMBL/GenBank/DDBJ whole genome shotgun (WGS) entry which is preliminary data.</text>
</comment>
<keyword evidence="6 8" id="KW-0472">Membrane</keyword>
<evidence type="ECO:0000256" key="4">
    <source>
        <dbReference type="ARBA" id="ARBA00022692"/>
    </source>
</evidence>
<dbReference type="PANTHER" id="PTHR42751:SF4">
    <property type="entry name" value="K(+)_H(+) ANTIPORTER SUBUNIT KHTU"/>
    <property type="match status" value="1"/>
</dbReference>
<protein>
    <submittedName>
        <fullName evidence="10">Potassium transporter</fullName>
    </submittedName>
</protein>